<evidence type="ECO:0000313" key="2">
    <source>
        <dbReference type="Proteomes" id="UP000317716"/>
    </source>
</evidence>
<accession>A0A538STR2</accession>
<dbReference type="AlphaFoldDB" id="A0A538STR2"/>
<dbReference type="EMBL" id="VBOS01000249">
    <property type="protein sequence ID" value="TMQ54755.1"/>
    <property type="molecule type" value="Genomic_DNA"/>
</dbReference>
<name>A0A538STR2_UNCEI</name>
<sequence>MSRTSPVEFRDSDANCLEIGLVNNMPDAALEATERQFRALL</sequence>
<protein>
    <submittedName>
        <fullName evidence="1">Homoserine O-succinyltransferase</fullName>
    </submittedName>
</protein>
<organism evidence="1 2">
    <name type="scientific">Eiseniibacteriota bacterium</name>
    <dbReference type="NCBI Taxonomy" id="2212470"/>
    <lineage>
        <taxon>Bacteria</taxon>
        <taxon>Candidatus Eiseniibacteriota</taxon>
    </lineage>
</organism>
<dbReference type="Proteomes" id="UP000317716">
    <property type="component" value="Unassembled WGS sequence"/>
</dbReference>
<keyword evidence="1" id="KW-0808">Transferase</keyword>
<reference evidence="1 2" key="1">
    <citation type="journal article" date="2019" name="Nat. Microbiol.">
        <title>Mediterranean grassland soil C-N compound turnover is dependent on rainfall and depth, and is mediated by genomically divergent microorganisms.</title>
        <authorList>
            <person name="Diamond S."/>
            <person name="Andeer P.F."/>
            <person name="Li Z."/>
            <person name="Crits-Christoph A."/>
            <person name="Burstein D."/>
            <person name="Anantharaman K."/>
            <person name="Lane K.R."/>
            <person name="Thomas B.C."/>
            <person name="Pan C."/>
            <person name="Northen T.R."/>
            <person name="Banfield J.F."/>
        </authorList>
    </citation>
    <scope>NUCLEOTIDE SEQUENCE [LARGE SCALE GENOMIC DNA]</scope>
    <source>
        <strain evidence="1">WS_2</strain>
    </source>
</reference>
<evidence type="ECO:0000313" key="1">
    <source>
        <dbReference type="EMBL" id="TMQ54755.1"/>
    </source>
</evidence>
<feature type="non-terminal residue" evidence="1">
    <location>
        <position position="41"/>
    </location>
</feature>
<gene>
    <name evidence="1" type="ORF">E6K72_07345</name>
</gene>
<comment type="caution">
    <text evidence="1">The sequence shown here is derived from an EMBL/GenBank/DDBJ whole genome shotgun (WGS) entry which is preliminary data.</text>
</comment>
<proteinExistence type="predicted"/>
<dbReference type="GO" id="GO:0016740">
    <property type="term" value="F:transferase activity"/>
    <property type="evidence" value="ECO:0007669"/>
    <property type="project" value="UniProtKB-KW"/>
</dbReference>